<dbReference type="InterPro" id="IPR036942">
    <property type="entry name" value="Beta-barrel_TonB_sf"/>
</dbReference>
<evidence type="ECO:0000313" key="5">
    <source>
        <dbReference type="EMBL" id="MDA4178653.1"/>
    </source>
</evidence>
<accession>A0AAW5Z8L5</accession>
<dbReference type="Pfam" id="PF00593">
    <property type="entry name" value="TonB_dep_Rec_b-barrel"/>
    <property type="match status" value="1"/>
</dbReference>
<sequence>YPPVTENRDWYDSAWYGAELKLVTRRFDQHTLAIGTELQRDYRDAMRNFDVTPYFSYLDDHRNNTRVGVYVQDQFAINQNWVLDTGLRYDHTTFS</sequence>
<protein>
    <submittedName>
        <fullName evidence="5">TonB-dependent receptor</fullName>
    </submittedName>
</protein>
<comment type="subcellular location">
    <subcellularLocation>
        <location evidence="1">Cell outer membrane</location>
    </subcellularLocation>
</comment>
<feature type="non-terminal residue" evidence="5">
    <location>
        <position position="1"/>
    </location>
</feature>
<name>A0AAW5Z8L5_ECOLX</name>
<comment type="caution">
    <text evidence="5">The sequence shown here is derived from an EMBL/GenBank/DDBJ whole genome shotgun (WGS) entry which is preliminary data.</text>
</comment>
<dbReference type="SUPFAM" id="SSF56935">
    <property type="entry name" value="Porins"/>
    <property type="match status" value="1"/>
</dbReference>
<dbReference type="AlphaFoldDB" id="A0AAW5Z8L5"/>
<keyword evidence="2" id="KW-0472">Membrane</keyword>
<evidence type="ECO:0000259" key="4">
    <source>
        <dbReference type="Pfam" id="PF00593"/>
    </source>
</evidence>
<evidence type="ECO:0000256" key="1">
    <source>
        <dbReference type="ARBA" id="ARBA00004442"/>
    </source>
</evidence>
<feature type="non-terminal residue" evidence="5">
    <location>
        <position position="95"/>
    </location>
</feature>
<evidence type="ECO:0000256" key="3">
    <source>
        <dbReference type="ARBA" id="ARBA00023237"/>
    </source>
</evidence>
<reference evidence="5" key="1">
    <citation type="submission" date="2022-08" db="EMBL/GenBank/DDBJ databases">
        <title>Genome sequencing of human pathogens.</title>
        <authorList>
            <person name="Cao X."/>
        </authorList>
    </citation>
    <scope>NUCLEOTIDE SEQUENCE</scope>
    <source>
        <strain evidence="5">EC16126</strain>
    </source>
</reference>
<evidence type="ECO:0000313" key="6">
    <source>
        <dbReference type="Proteomes" id="UP001211064"/>
    </source>
</evidence>
<evidence type="ECO:0000256" key="2">
    <source>
        <dbReference type="ARBA" id="ARBA00023136"/>
    </source>
</evidence>
<dbReference type="InterPro" id="IPR000531">
    <property type="entry name" value="Beta-barrel_TonB"/>
</dbReference>
<keyword evidence="5" id="KW-0675">Receptor</keyword>
<dbReference type="EMBL" id="JANWOR010000380">
    <property type="protein sequence ID" value="MDA4178653.1"/>
    <property type="molecule type" value="Genomic_DNA"/>
</dbReference>
<keyword evidence="3" id="KW-0998">Cell outer membrane</keyword>
<dbReference type="RefSeq" id="WP_271097822.1">
    <property type="nucleotide sequence ID" value="NZ_JANWOR010000380.1"/>
</dbReference>
<dbReference type="Proteomes" id="UP001211064">
    <property type="component" value="Unassembled WGS sequence"/>
</dbReference>
<feature type="domain" description="TonB-dependent receptor-like beta-barrel" evidence="4">
    <location>
        <begin position="9"/>
        <end position="95"/>
    </location>
</feature>
<gene>
    <name evidence="5" type="ORF">NY836_14820</name>
</gene>
<proteinExistence type="predicted"/>
<dbReference type="Gene3D" id="2.40.170.20">
    <property type="entry name" value="TonB-dependent receptor, beta-barrel domain"/>
    <property type="match status" value="1"/>
</dbReference>
<dbReference type="GO" id="GO:0009279">
    <property type="term" value="C:cell outer membrane"/>
    <property type="evidence" value="ECO:0007669"/>
    <property type="project" value="UniProtKB-SubCell"/>
</dbReference>
<organism evidence="5 6">
    <name type="scientific">Escherichia coli</name>
    <dbReference type="NCBI Taxonomy" id="562"/>
    <lineage>
        <taxon>Bacteria</taxon>
        <taxon>Pseudomonadati</taxon>
        <taxon>Pseudomonadota</taxon>
        <taxon>Gammaproteobacteria</taxon>
        <taxon>Enterobacterales</taxon>
        <taxon>Enterobacteriaceae</taxon>
        <taxon>Escherichia</taxon>
    </lineage>
</organism>